<evidence type="ECO:0000313" key="3">
    <source>
        <dbReference type="Proteomes" id="UP001140217"/>
    </source>
</evidence>
<dbReference type="Proteomes" id="UP001140217">
    <property type="component" value="Unassembled WGS sequence"/>
</dbReference>
<evidence type="ECO:0008006" key="4">
    <source>
        <dbReference type="Google" id="ProtNLM"/>
    </source>
</evidence>
<dbReference type="GO" id="GO:0006570">
    <property type="term" value="P:tyrosine metabolic process"/>
    <property type="evidence" value="ECO:0007669"/>
    <property type="project" value="TreeGrafter"/>
</dbReference>
<dbReference type="InterPro" id="IPR038906">
    <property type="entry name" value="TTC36"/>
</dbReference>
<dbReference type="EMBL" id="JANBUL010000348">
    <property type="protein sequence ID" value="KAJ2776609.1"/>
    <property type="molecule type" value="Genomic_DNA"/>
</dbReference>
<evidence type="ECO:0000313" key="2">
    <source>
        <dbReference type="EMBL" id="KAJ2776609.1"/>
    </source>
</evidence>
<dbReference type="OrthoDB" id="539634at2759"/>
<dbReference type="PANTHER" id="PTHR21405">
    <property type="entry name" value="CDNA SEQUENCE BC021608"/>
    <property type="match status" value="1"/>
</dbReference>
<protein>
    <recommendedName>
        <fullName evidence="4">Tetratricopeptide repeat protein</fullName>
    </recommendedName>
</protein>
<dbReference type="PANTHER" id="PTHR21405:SF0">
    <property type="entry name" value="TETRATRICOPEPTIDE REPEAT PROTEIN 36"/>
    <property type="match status" value="1"/>
</dbReference>
<accession>A0A9W8LFC3</accession>
<comment type="caution">
    <text evidence="2">The sequence shown here is derived from an EMBL/GenBank/DDBJ whole genome shotgun (WGS) entry which is preliminary data.</text>
</comment>
<dbReference type="SUPFAM" id="SSF48452">
    <property type="entry name" value="TPR-like"/>
    <property type="match status" value="1"/>
</dbReference>
<organism evidence="2 3">
    <name type="scientific">Coemansia javaensis</name>
    <dbReference type="NCBI Taxonomy" id="2761396"/>
    <lineage>
        <taxon>Eukaryota</taxon>
        <taxon>Fungi</taxon>
        <taxon>Fungi incertae sedis</taxon>
        <taxon>Zoopagomycota</taxon>
        <taxon>Kickxellomycotina</taxon>
        <taxon>Kickxellomycetes</taxon>
        <taxon>Kickxellales</taxon>
        <taxon>Kickxellaceae</taxon>
        <taxon>Coemansia</taxon>
    </lineage>
</organism>
<gene>
    <name evidence="2" type="ORF">H4R18_005588</name>
</gene>
<sequence>MTDLCVPTAHDANLVSILLGGAGDGAEYVRDQISGTYAEYDPGEHVGESSGGDSEIGAEALQALREREARAVRAAEAGDVARAVDELTQIIADEPRYASAYNNRAQALRLQGAAADAVVADLDRAIALGAGRTLALAFTQKGVMLRERGDQDGAFYCFSQGAKLGCEVAKAAAARENPYAKMCGSVVAQAMRQLRTPAP</sequence>
<proteinExistence type="inferred from homology"/>
<evidence type="ECO:0000256" key="1">
    <source>
        <dbReference type="ARBA" id="ARBA00006995"/>
    </source>
</evidence>
<name>A0A9W8LFC3_9FUNG</name>
<keyword evidence="3" id="KW-1185">Reference proteome</keyword>
<dbReference type="InterPro" id="IPR011990">
    <property type="entry name" value="TPR-like_helical_dom_sf"/>
</dbReference>
<dbReference type="AlphaFoldDB" id="A0A9W8LFC3"/>
<reference evidence="2" key="1">
    <citation type="submission" date="2022-07" db="EMBL/GenBank/DDBJ databases">
        <title>Phylogenomic reconstructions and comparative analyses of Kickxellomycotina fungi.</title>
        <authorList>
            <person name="Reynolds N.K."/>
            <person name="Stajich J.E."/>
            <person name="Barry K."/>
            <person name="Grigoriev I.V."/>
            <person name="Crous P."/>
            <person name="Smith M.E."/>
        </authorList>
    </citation>
    <scope>NUCLEOTIDE SEQUENCE</scope>
    <source>
        <strain evidence="2">NBRC 105414</strain>
    </source>
</reference>
<comment type="similarity">
    <text evidence="1">Belongs to the TTC36 family.</text>
</comment>
<dbReference type="Gene3D" id="1.25.40.10">
    <property type="entry name" value="Tetratricopeptide repeat domain"/>
    <property type="match status" value="1"/>
</dbReference>